<sequence length="227" mass="23458">MGNACSSNDAADPQTRQRQRAVPRKAGMSEAHGRRGRRHVPESAGARMLRNPLGGDNTDSTDFSNPQSRSQPLSQNPLSFSDAPQEHTTETPQLAGFSAPFSPDDDTPSPQLAAPFPVAGATAPALRESNGGDATPRSASVVSGHRVDLRPMSHSGSAAINYVHRTGVVSRGDANVHASPGLYASPVLGGSTGSATPGRPLARTASGARVSARGVVFATAGSFFHQE</sequence>
<protein>
    <submittedName>
        <fullName evidence="2">Uncharacterized protein</fullName>
    </submittedName>
</protein>
<reference evidence="2" key="1">
    <citation type="submission" date="2021-01" db="EMBL/GenBank/DDBJ databases">
        <authorList>
            <person name="Corre E."/>
            <person name="Pelletier E."/>
            <person name="Niang G."/>
            <person name="Scheremetjew M."/>
            <person name="Finn R."/>
            <person name="Kale V."/>
            <person name="Holt S."/>
            <person name="Cochrane G."/>
            <person name="Meng A."/>
            <person name="Brown T."/>
            <person name="Cohen L."/>
        </authorList>
    </citation>
    <scope>NUCLEOTIDE SEQUENCE</scope>
    <source>
        <strain evidence="2">CCAP 1951/1</strain>
    </source>
</reference>
<evidence type="ECO:0000256" key="1">
    <source>
        <dbReference type="SAM" id="MobiDB-lite"/>
    </source>
</evidence>
<dbReference type="AlphaFoldDB" id="A0A7S1LJV1"/>
<dbReference type="EMBL" id="HBGF01015213">
    <property type="protein sequence ID" value="CAD9106482.1"/>
    <property type="molecule type" value="Transcribed_RNA"/>
</dbReference>
<feature type="compositionally biased region" description="Polar residues" evidence="1">
    <location>
        <begin position="57"/>
        <end position="79"/>
    </location>
</feature>
<gene>
    <name evidence="2" type="ORF">NDES1114_LOCUS9964</name>
</gene>
<feature type="region of interest" description="Disordered" evidence="1">
    <location>
        <begin position="1"/>
        <end position="116"/>
    </location>
</feature>
<proteinExistence type="predicted"/>
<name>A0A7S1LJV1_NEODS</name>
<evidence type="ECO:0000313" key="2">
    <source>
        <dbReference type="EMBL" id="CAD9106482.1"/>
    </source>
</evidence>
<accession>A0A7S1LJV1</accession>
<organism evidence="2">
    <name type="scientific">Neobodo designis</name>
    <name type="common">Flagellated protozoan</name>
    <name type="synonym">Bodo designis</name>
    <dbReference type="NCBI Taxonomy" id="312471"/>
    <lineage>
        <taxon>Eukaryota</taxon>
        <taxon>Discoba</taxon>
        <taxon>Euglenozoa</taxon>
        <taxon>Kinetoplastea</taxon>
        <taxon>Metakinetoplastina</taxon>
        <taxon>Neobodonida</taxon>
        <taxon>Neobodo</taxon>
    </lineage>
</organism>